<evidence type="ECO:0000313" key="2">
    <source>
        <dbReference type="Proteomes" id="UP001342314"/>
    </source>
</evidence>
<dbReference type="PANTHER" id="PTHR34407:SF1">
    <property type="entry name" value="SGNH HYDROLASE-TYPE ESTERASE DOMAIN-CONTAINING PROTEIN"/>
    <property type="match status" value="1"/>
</dbReference>
<dbReference type="PANTHER" id="PTHR34407">
    <property type="entry name" value="EXPRESSED PROTEIN"/>
    <property type="match status" value="1"/>
</dbReference>
<name>A0AAV5GLN5_9BASI</name>
<dbReference type="EMBL" id="BQKY01000006">
    <property type="protein sequence ID" value="GJN90431.1"/>
    <property type="molecule type" value="Genomic_DNA"/>
</dbReference>
<protein>
    <submittedName>
        <fullName evidence="1">Uncharacterized protein</fullName>
    </submittedName>
</protein>
<dbReference type="Proteomes" id="UP001342314">
    <property type="component" value="Unassembled WGS sequence"/>
</dbReference>
<keyword evidence="2" id="KW-1185">Reference proteome</keyword>
<comment type="caution">
    <text evidence="1">The sequence shown here is derived from an EMBL/GenBank/DDBJ whole genome shotgun (WGS) entry which is preliminary data.</text>
</comment>
<gene>
    <name evidence="1" type="ORF">Rhopal_003442-T1</name>
</gene>
<sequence length="470" mass="51899">MGGIELFSPPSSPALGRHSLTSTRWRPSLLTTACCLANLFVFVLYHHHYTSSQPTQPQDVQLEVLRDDVLTANSSAAVTPPSRALSCEVCHLDPSNALCEYGYSAIRQSRAYEGSGTRLRRVLQKALRGEAIQVGVLGASVTQGHGVIPPYQRWEDRWFENFQHIFPSAVMHVGAVPAAGSQFFSYCFGSVVSSDLDLYLVELDINNDVSFDTMQEDDSLMRGLLGLPQQPAVRHISGLGHQAAADMLSLFIRKEICETQRHETLPPPPPRTGPWPVDEDLDAIPELALSSSWIHPKPILPLNPICQSTMTPLTLMVPLSHSPTFELETWNDKSAWSSSTPGAQIRFRFVGSRVSIFVWATNGRGELEQSPEKAIRRREAPGSALCWIEDEEMGAEEWLAKYGEDGNEADSAETDYWEVNSHVPTYVASTSDFVELTSGLEPRSHILACEVSSNTTSGGHRWRIQGIASQ</sequence>
<dbReference type="AlphaFoldDB" id="A0AAV5GLN5"/>
<accession>A0AAV5GLN5</accession>
<organism evidence="1 2">
    <name type="scientific">Rhodotorula paludigena</name>
    <dbReference type="NCBI Taxonomy" id="86838"/>
    <lineage>
        <taxon>Eukaryota</taxon>
        <taxon>Fungi</taxon>
        <taxon>Dikarya</taxon>
        <taxon>Basidiomycota</taxon>
        <taxon>Pucciniomycotina</taxon>
        <taxon>Microbotryomycetes</taxon>
        <taxon>Sporidiobolales</taxon>
        <taxon>Sporidiobolaceae</taxon>
        <taxon>Rhodotorula</taxon>
    </lineage>
</organism>
<reference evidence="1 2" key="1">
    <citation type="submission" date="2021-12" db="EMBL/GenBank/DDBJ databases">
        <title>High titer production of polyol ester of fatty acids by Rhodotorula paludigena BS15 towards product separation-free biomass refinery.</title>
        <authorList>
            <person name="Mano J."/>
            <person name="Ono H."/>
            <person name="Tanaka T."/>
            <person name="Naito K."/>
            <person name="Sushida H."/>
            <person name="Ike M."/>
            <person name="Tokuyasu K."/>
            <person name="Kitaoka M."/>
        </authorList>
    </citation>
    <scope>NUCLEOTIDE SEQUENCE [LARGE SCALE GENOMIC DNA]</scope>
    <source>
        <strain evidence="1 2">BS15</strain>
    </source>
</reference>
<proteinExistence type="predicted"/>
<evidence type="ECO:0000313" key="1">
    <source>
        <dbReference type="EMBL" id="GJN90431.1"/>
    </source>
</evidence>